<feature type="transmembrane region" description="Helical" evidence="1">
    <location>
        <begin position="144"/>
        <end position="162"/>
    </location>
</feature>
<accession>A0A5K1JFE8</accession>
<keyword evidence="1" id="KW-0472">Membrane</keyword>
<feature type="transmembrane region" description="Helical" evidence="1">
    <location>
        <begin position="106"/>
        <end position="123"/>
    </location>
</feature>
<reference evidence="2 3" key="1">
    <citation type="submission" date="2019-10" db="EMBL/GenBank/DDBJ databases">
        <authorList>
            <person name="Wolf R A."/>
        </authorList>
    </citation>
    <scope>NUCLEOTIDE SEQUENCE [LARGE SCALE GENOMIC DNA]</scope>
    <source>
        <strain evidence="2">Collinsella_aerofaciens_AK_138A</strain>
    </source>
</reference>
<dbReference type="PROSITE" id="PS51257">
    <property type="entry name" value="PROKAR_LIPOPROTEIN"/>
    <property type="match status" value="1"/>
</dbReference>
<dbReference type="RefSeq" id="WP_156064271.1">
    <property type="nucleotide sequence ID" value="NZ_CABWIH010000063.1"/>
</dbReference>
<feature type="transmembrane region" description="Helical" evidence="1">
    <location>
        <begin position="80"/>
        <end position="100"/>
    </location>
</feature>
<keyword evidence="1" id="KW-0812">Transmembrane</keyword>
<dbReference type="AlphaFoldDB" id="A0A5K1JFE8"/>
<dbReference type="EMBL" id="CABWIH010000063">
    <property type="protein sequence ID" value="VWM02855.1"/>
    <property type="molecule type" value="Genomic_DNA"/>
</dbReference>
<evidence type="ECO:0000256" key="1">
    <source>
        <dbReference type="SAM" id="Phobius"/>
    </source>
</evidence>
<gene>
    <name evidence="2" type="ORF">LMKDKBCB_02322</name>
</gene>
<organism evidence="2 3">
    <name type="scientific">Collinsella aerofaciens</name>
    <dbReference type="NCBI Taxonomy" id="74426"/>
    <lineage>
        <taxon>Bacteria</taxon>
        <taxon>Bacillati</taxon>
        <taxon>Actinomycetota</taxon>
        <taxon>Coriobacteriia</taxon>
        <taxon>Coriobacteriales</taxon>
        <taxon>Coriobacteriaceae</taxon>
        <taxon>Collinsella</taxon>
    </lineage>
</organism>
<name>A0A5K1JFE8_9ACTN</name>
<keyword evidence="1" id="KW-1133">Transmembrane helix</keyword>
<feature type="transmembrane region" description="Helical" evidence="1">
    <location>
        <begin position="39"/>
        <end position="59"/>
    </location>
</feature>
<feature type="transmembrane region" description="Helical" evidence="1">
    <location>
        <begin position="16"/>
        <end position="33"/>
    </location>
</feature>
<evidence type="ECO:0000313" key="3">
    <source>
        <dbReference type="Proteomes" id="UP000330807"/>
    </source>
</evidence>
<proteinExistence type="predicted"/>
<evidence type="ECO:0000313" key="2">
    <source>
        <dbReference type="EMBL" id="VWM02855.1"/>
    </source>
</evidence>
<dbReference type="Proteomes" id="UP000330807">
    <property type="component" value="Unassembled WGS sequence"/>
</dbReference>
<sequence>MYVIKKFIKEKMNDRLFRALFLSAVVFALMASFSCPLSILRPFFGLFVSASLYFVPVWLPSKFQIREQRETKIGVHPIAWAIWQSGYCFITIMYLLIIINTSHTGIPVWSFAFPAVVGSGYLVSYGDKFIIENRLSDSMPKAQYNYAHALMLLTLLCLSLIMESGLFPESALTDTVATSLEYSEIGEAIGLVLLERKLLKKTHGSI</sequence>
<protein>
    <submittedName>
        <fullName evidence="2">Uncharacterized protein</fullName>
    </submittedName>
</protein>